<dbReference type="GO" id="GO:0003824">
    <property type="term" value="F:catalytic activity"/>
    <property type="evidence" value="ECO:0007669"/>
    <property type="project" value="InterPro"/>
</dbReference>
<dbReference type="EMBL" id="CAJOBZ010000045">
    <property type="protein sequence ID" value="CAF4910746.1"/>
    <property type="molecule type" value="Genomic_DNA"/>
</dbReference>
<evidence type="ECO:0000259" key="1">
    <source>
        <dbReference type="Pfam" id="PF14529"/>
    </source>
</evidence>
<dbReference type="Pfam" id="PF14529">
    <property type="entry name" value="Exo_endo_phos_2"/>
    <property type="match status" value="1"/>
</dbReference>
<dbReference type="GO" id="GO:0031012">
    <property type="term" value="C:extracellular matrix"/>
    <property type="evidence" value="ECO:0007669"/>
    <property type="project" value="TreeGrafter"/>
</dbReference>
<accession>A0A821VLD9</accession>
<dbReference type="PANTHER" id="PTHR33395">
    <property type="entry name" value="TRANSCRIPTASE, PUTATIVE-RELATED-RELATED"/>
    <property type="match status" value="1"/>
</dbReference>
<dbReference type="GO" id="GO:0007508">
    <property type="term" value="P:larval heart development"/>
    <property type="evidence" value="ECO:0007669"/>
    <property type="project" value="TreeGrafter"/>
</dbReference>
<comment type="caution">
    <text evidence="2">The sequence shown here is derived from an EMBL/GenBank/DDBJ whole genome shotgun (WGS) entry which is preliminary data.</text>
</comment>
<protein>
    <recommendedName>
        <fullName evidence="1">Endonuclease/exonuclease/phosphatase domain-containing protein</fullName>
    </recommendedName>
</protein>
<dbReference type="PANTHER" id="PTHR33395:SF22">
    <property type="entry name" value="REVERSE TRANSCRIPTASE DOMAIN-CONTAINING PROTEIN"/>
    <property type="match status" value="1"/>
</dbReference>
<name>A0A821VLD9_9NEOP</name>
<dbReference type="Proteomes" id="UP000663880">
    <property type="component" value="Unassembled WGS sequence"/>
</dbReference>
<evidence type="ECO:0000313" key="3">
    <source>
        <dbReference type="Proteomes" id="UP000663880"/>
    </source>
</evidence>
<sequence>MSVRISSRSLSSTHDITKLPAYRPVKLCEWTSSCLANKVFVDGAFFDLKPTIAGVPQTCVLSLSLFVLNINYMLQSSNVHYYADDSIGDIPAFIIAVLIFLGWMQTEQCRHKLLGVPHALAVENPLWASNTGTLSTRWWTHRLPFVFWGGNSALNKNSHRSRGKRSNSTKAPPSTLAVDFTNVRGLNSNINAVHYHLESAKPVLLFLTETQISSPADTSYLSYPGYKLEHSFVPRAGVCVYVREDICSRRLGTLEGRDLSNLWLRVDCDDHPRFYACLYRSHSGNTETDRLIEHIQMATDSLLERFPTAEIVILGDFNAHHADWLSSETTDHAGRSFHDFALAYDLTQMVPAITRIPDVDGHKPSLLDLLLTSHPENYQVSVDPPLGSSDHCVVRSTVPSTRPSRPRFMGCRRIWHYKSADWDGTFISRAGRMVSPQLCCVLVLLSWLRS</sequence>
<dbReference type="GO" id="GO:0061343">
    <property type="term" value="P:cell adhesion involved in heart morphogenesis"/>
    <property type="evidence" value="ECO:0007669"/>
    <property type="project" value="TreeGrafter"/>
</dbReference>
<organism evidence="2 3">
    <name type="scientific">Pieris macdunnoughi</name>
    <dbReference type="NCBI Taxonomy" id="345717"/>
    <lineage>
        <taxon>Eukaryota</taxon>
        <taxon>Metazoa</taxon>
        <taxon>Ecdysozoa</taxon>
        <taxon>Arthropoda</taxon>
        <taxon>Hexapoda</taxon>
        <taxon>Insecta</taxon>
        <taxon>Pterygota</taxon>
        <taxon>Neoptera</taxon>
        <taxon>Endopterygota</taxon>
        <taxon>Lepidoptera</taxon>
        <taxon>Glossata</taxon>
        <taxon>Ditrysia</taxon>
        <taxon>Papilionoidea</taxon>
        <taxon>Pieridae</taxon>
        <taxon>Pierinae</taxon>
        <taxon>Pieris</taxon>
    </lineage>
</organism>
<proteinExistence type="predicted"/>
<dbReference type="InterPro" id="IPR005135">
    <property type="entry name" value="Endo/exonuclease/phosphatase"/>
</dbReference>
<dbReference type="AlphaFoldDB" id="A0A821VLD9"/>
<evidence type="ECO:0000313" key="2">
    <source>
        <dbReference type="EMBL" id="CAF4910746.1"/>
    </source>
</evidence>
<feature type="domain" description="Endonuclease/exonuclease/phosphatase" evidence="1">
    <location>
        <begin position="278"/>
        <end position="394"/>
    </location>
</feature>
<reference evidence="2" key="1">
    <citation type="submission" date="2021-02" db="EMBL/GenBank/DDBJ databases">
        <authorList>
            <person name="Steward A R."/>
        </authorList>
    </citation>
    <scope>NUCLEOTIDE SEQUENCE</scope>
</reference>
<dbReference type="Gene3D" id="3.60.10.10">
    <property type="entry name" value="Endonuclease/exonuclease/phosphatase"/>
    <property type="match status" value="1"/>
</dbReference>
<dbReference type="OrthoDB" id="10065625at2759"/>
<dbReference type="InterPro" id="IPR036691">
    <property type="entry name" value="Endo/exonu/phosph_ase_sf"/>
</dbReference>
<dbReference type="SUPFAM" id="SSF56219">
    <property type="entry name" value="DNase I-like"/>
    <property type="match status" value="1"/>
</dbReference>
<keyword evidence="3" id="KW-1185">Reference proteome</keyword>
<gene>
    <name evidence="2" type="ORF">PMACD_LOCUS12112</name>
</gene>